<dbReference type="Gene3D" id="1.25.40.20">
    <property type="entry name" value="Ankyrin repeat-containing domain"/>
    <property type="match status" value="1"/>
</dbReference>
<organism evidence="5 6">
    <name type="scientific">Malassezia brasiliensis</name>
    <dbReference type="NCBI Taxonomy" id="1821822"/>
    <lineage>
        <taxon>Eukaryota</taxon>
        <taxon>Fungi</taxon>
        <taxon>Dikarya</taxon>
        <taxon>Basidiomycota</taxon>
        <taxon>Ustilaginomycotina</taxon>
        <taxon>Malasseziomycetes</taxon>
        <taxon>Malasseziales</taxon>
        <taxon>Malasseziaceae</taxon>
        <taxon>Malassezia</taxon>
    </lineage>
</organism>
<feature type="compositionally biased region" description="Acidic residues" evidence="4">
    <location>
        <begin position="156"/>
        <end position="172"/>
    </location>
</feature>
<dbReference type="SMART" id="SM00248">
    <property type="entry name" value="ANK"/>
    <property type="match status" value="2"/>
</dbReference>
<evidence type="ECO:0000256" key="3">
    <source>
        <dbReference type="PROSITE-ProRule" id="PRU00023"/>
    </source>
</evidence>
<feature type="repeat" description="ANK" evidence="3">
    <location>
        <begin position="45"/>
        <end position="77"/>
    </location>
</feature>
<dbReference type="InterPro" id="IPR036770">
    <property type="entry name" value="Ankyrin_rpt-contain_sf"/>
</dbReference>
<evidence type="ECO:0008006" key="7">
    <source>
        <dbReference type="Google" id="ProtNLM"/>
    </source>
</evidence>
<feature type="repeat" description="ANK" evidence="3">
    <location>
        <begin position="79"/>
        <end position="115"/>
    </location>
</feature>
<evidence type="ECO:0000256" key="4">
    <source>
        <dbReference type="SAM" id="MobiDB-lite"/>
    </source>
</evidence>
<dbReference type="GO" id="GO:0004842">
    <property type="term" value="F:ubiquitin-protein transferase activity"/>
    <property type="evidence" value="ECO:0007669"/>
    <property type="project" value="TreeGrafter"/>
</dbReference>
<keyword evidence="1" id="KW-0677">Repeat</keyword>
<feature type="region of interest" description="Disordered" evidence="4">
    <location>
        <begin position="149"/>
        <end position="172"/>
    </location>
</feature>
<dbReference type="Pfam" id="PF12796">
    <property type="entry name" value="Ank_2"/>
    <property type="match status" value="1"/>
</dbReference>
<dbReference type="AlphaFoldDB" id="A0AAF0DRU3"/>
<dbReference type="PROSITE" id="PS50297">
    <property type="entry name" value="ANK_REP_REGION"/>
    <property type="match status" value="2"/>
</dbReference>
<gene>
    <name evidence="5" type="ORF">MBRA1_001526</name>
</gene>
<dbReference type="GO" id="GO:0085020">
    <property type="term" value="P:protein K6-linked ubiquitination"/>
    <property type="evidence" value="ECO:0007669"/>
    <property type="project" value="TreeGrafter"/>
</dbReference>
<dbReference type="SUPFAM" id="SSF48403">
    <property type="entry name" value="Ankyrin repeat"/>
    <property type="match status" value="1"/>
</dbReference>
<dbReference type="PANTHER" id="PTHR24171:SF8">
    <property type="entry name" value="BRCA1-ASSOCIATED RING DOMAIN PROTEIN 1"/>
    <property type="match status" value="1"/>
</dbReference>
<dbReference type="EMBL" id="CP119952">
    <property type="protein sequence ID" value="WFC94888.1"/>
    <property type="molecule type" value="Genomic_DNA"/>
</dbReference>
<evidence type="ECO:0000313" key="5">
    <source>
        <dbReference type="EMBL" id="WFC94888.1"/>
    </source>
</evidence>
<dbReference type="InterPro" id="IPR002110">
    <property type="entry name" value="Ankyrin_rpt"/>
</dbReference>
<sequence length="172" mass="18653">MADEARATADKQLIHAARTDNVDLFNSVVNADPPVAYNINYTDGVGNTALHYAVENVSIHVLDLILDEEVDVDARNRLEGDTPLHLACRIPNEEARNYVVHELLEAGAPTGTKNNAGLRPVDTIVGARAESELGKQCIEMLTMSQAEAQLEPTDIAYDDDDIADDGESDVEP</sequence>
<accession>A0AAF0DRU3</accession>
<name>A0AAF0DRU3_9BASI</name>
<dbReference type="PROSITE" id="PS50088">
    <property type="entry name" value="ANK_REPEAT"/>
    <property type="match status" value="2"/>
</dbReference>
<keyword evidence="6" id="KW-1185">Reference proteome</keyword>
<evidence type="ECO:0000313" key="6">
    <source>
        <dbReference type="Proteomes" id="UP001216638"/>
    </source>
</evidence>
<reference evidence="5" key="1">
    <citation type="submission" date="2023-03" db="EMBL/GenBank/DDBJ databases">
        <title>Mating type loci evolution in Malassezia.</title>
        <authorList>
            <person name="Coelho M.A."/>
        </authorList>
    </citation>
    <scope>NUCLEOTIDE SEQUENCE</scope>
    <source>
        <strain evidence="5">CBS 14135</strain>
    </source>
</reference>
<evidence type="ECO:0000256" key="2">
    <source>
        <dbReference type="ARBA" id="ARBA00023043"/>
    </source>
</evidence>
<proteinExistence type="predicted"/>
<dbReference type="PANTHER" id="PTHR24171">
    <property type="entry name" value="ANKYRIN REPEAT DOMAIN-CONTAINING PROTEIN 39-RELATED"/>
    <property type="match status" value="1"/>
</dbReference>
<keyword evidence="2 3" id="KW-0040">ANK repeat</keyword>
<dbReference type="Proteomes" id="UP001216638">
    <property type="component" value="Chromosome 2"/>
</dbReference>
<protein>
    <recommendedName>
        <fullName evidence="7">Ankyrin</fullName>
    </recommendedName>
</protein>
<evidence type="ECO:0000256" key="1">
    <source>
        <dbReference type="ARBA" id="ARBA00022737"/>
    </source>
</evidence>